<keyword evidence="4" id="KW-1185">Reference proteome</keyword>
<dbReference type="EMBL" id="JADEXG010000045">
    <property type="protein sequence ID" value="MBE9079032.1"/>
    <property type="molecule type" value="Genomic_DNA"/>
</dbReference>
<accession>A0A8J7AZ45</accession>
<dbReference type="PANTHER" id="PTHR35586:SF1">
    <property type="entry name" value="SLL1691 PROTEIN"/>
    <property type="match status" value="1"/>
</dbReference>
<evidence type="ECO:0000313" key="4">
    <source>
        <dbReference type="Proteomes" id="UP000636505"/>
    </source>
</evidence>
<feature type="domain" description="Transposase (putative) YhgA-like" evidence="1">
    <location>
        <begin position="2"/>
        <end position="108"/>
    </location>
</feature>
<evidence type="ECO:0000259" key="2">
    <source>
        <dbReference type="Pfam" id="PF14261"/>
    </source>
</evidence>
<organism evidence="3 4">
    <name type="scientific">Vasconcelosia minhoensis LEGE 07310</name>
    <dbReference type="NCBI Taxonomy" id="915328"/>
    <lineage>
        <taxon>Bacteria</taxon>
        <taxon>Bacillati</taxon>
        <taxon>Cyanobacteriota</taxon>
        <taxon>Cyanophyceae</taxon>
        <taxon>Nodosilineales</taxon>
        <taxon>Cymatolegaceae</taxon>
        <taxon>Vasconcelosia</taxon>
        <taxon>Vasconcelosia minhoensis</taxon>
    </lineage>
</organism>
<feature type="domain" description="DUF4351" evidence="2">
    <location>
        <begin position="261"/>
        <end position="314"/>
    </location>
</feature>
<comment type="caution">
    <text evidence="3">The sequence shown here is derived from an EMBL/GenBank/DDBJ whole genome shotgun (WGS) entry which is preliminary data.</text>
</comment>
<gene>
    <name evidence="3" type="ORF">IQ241_17300</name>
</gene>
<dbReference type="Pfam" id="PF04754">
    <property type="entry name" value="Transposase_31"/>
    <property type="match status" value="1"/>
</dbReference>
<dbReference type="PANTHER" id="PTHR35586">
    <property type="entry name" value="SLL1691 PROTEIN"/>
    <property type="match status" value="1"/>
</dbReference>
<reference evidence="3" key="1">
    <citation type="submission" date="2020-10" db="EMBL/GenBank/DDBJ databases">
        <authorList>
            <person name="Castelo-Branco R."/>
            <person name="Eusebio N."/>
            <person name="Adriana R."/>
            <person name="Vieira A."/>
            <person name="Brugerolle De Fraissinette N."/>
            <person name="Rezende De Castro R."/>
            <person name="Schneider M.P."/>
            <person name="Vasconcelos V."/>
            <person name="Leao P.N."/>
        </authorList>
    </citation>
    <scope>NUCLEOTIDE SEQUENCE</scope>
    <source>
        <strain evidence="3">LEGE 07310</strain>
    </source>
</reference>
<name>A0A8J7AZ45_9CYAN</name>
<protein>
    <submittedName>
        <fullName evidence="3">DUF4351 domain-containing protein</fullName>
    </submittedName>
</protein>
<sequence length="319" mass="37116">MTDHDRLFKELLSTFFVEFLELFLPQVANAIDRDSIAFQPQEYFADLTTGETRIIDLLAAVRLAGQDVGFLIHVEAQASSQADFAQRMFFYFARLHQKFRQRIYPVVVFSFDQPYRPEPHQYSVAFDDLKVVEFNFRAIQLNRLRWRDFLQQRNPIAAALMAKMRIAPEERPRVKLECLRLLATLRLDPARTQLISGFVDTYLRLSQPEEQVFQAAIDRIEPAEREGIMEIVTSWMERGIEQGIERGIERGIEQGIEQGIERERSLIFRLLARKLGEVPEAARSQINQLPITQLETLGEALLDFSTHSDLESWLAEQER</sequence>
<proteinExistence type="predicted"/>
<evidence type="ECO:0000259" key="1">
    <source>
        <dbReference type="Pfam" id="PF04754"/>
    </source>
</evidence>
<dbReference type="Pfam" id="PF14261">
    <property type="entry name" value="DUF4351"/>
    <property type="match status" value="1"/>
</dbReference>
<dbReference type="RefSeq" id="WP_193909577.1">
    <property type="nucleotide sequence ID" value="NZ_JADEXG010000045.1"/>
</dbReference>
<dbReference type="AlphaFoldDB" id="A0A8J7AZ45"/>
<dbReference type="Proteomes" id="UP000636505">
    <property type="component" value="Unassembled WGS sequence"/>
</dbReference>
<evidence type="ECO:0000313" key="3">
    <source>
        <dbReference type="EMBL" id="MBE9079032.1"/>
    </source>
</evidence>
<dbReference type="InterPro" id="IPR025587">
    <property type="entry name" value="DUF4351"/>
</dbReference>
<dbReference type="InterPro" id="IPR006842">
    <property type="entry name" value="Transposase_31"/>
</dbReference>